<dbReference type="EMBL" id="BT069369">
    <property type="protein sequence ID" value="ACN36266.1"/>
    <property type="molecule type" value="mRNA"/>
</dbReference>
<dbReference type="EMBL" id="BT086349">
    <property type="protein sequence ID" value="ACR36702.1"/>
    <property type="molecule type" value="mRNA"/>
</dbReference>
<name>C0PM50_MAIZE</name>
<feature type="region of interest" description="Disordered" evidence="1">
    <location>
        <begin position="173"/>
        <end position="193"/>
    </location>
</feature>
<evidence type="ECO:0000313" key="2">
    <source>
        <dbReference type="EMBL" id="ACN36266.1"/>
    </source>
</evidence>
<feature type="compositionally biased region" description="Basic and acidic residues" evidence="1">
    <location>
        <begin position="174"/>
        <end position="188"/>
    </location>
</feature>
<reference evidence="2" key="2">
    <citation type="submission" date="2012-06" db="EMBL/GenBank/DDBJ databases">
        <authorList>
            <person name="Yu Y."/>
            <person name="Currie J."/>
            <person name="Lomeli R."/>
            <person name="Angelova A."/>
            <person name="Collura K."/>
            <person name="Wissotski M."/>
            <person name="Campos D."/>
            <person name="Kudrna D."/>
            <person name="Golser W."/>
            <person name="Ashely E."/>
            <person name="Descour A."/>
            <person name="Fernandes J."/>
            <person name="Soderlund C."/>
            <person name="Walbot V."/>
        </authorList>
    </citation>
    <scope>NUCLEOTIDE SEQUENCE</scope>
    <source>
        <strain evidence="2">B73</strain>
    </source>
</reference>
<organism evidence="2">
    <name type="scientific">Zea mays</name>
    <name type="common">Maize</name>
    <dbReference type="NCBI Taxonomy" id="4577"/>
    <lineage>
        <taxon>Eukaryota</taxon>
        <taxon>Viridiplantae</taxon>
        <taxon>Streptophyta</taxon>
        <taxon>Embryophyta</taxon>
        <taxon>Tracheophyta</taxon>
        <taxon>Spermatophyta</taxon>
        <taxon>Magnoliopsida</taxon>
        <taxon>Liliopsida</taxon>
        <taxon>Poales</taxon>
        <taxon>Poaceae</taxon>
        <taxon>PACMAD clade</taxon>
        <taxon>Panicoideae</taxon>
        <taxon>Andropogonodae</taxon>
        <taxon>Andropogoneae</taxon>
        <taxon>Tripsacinae</taxon>
        <taxon>Zea</taxon>
    </lineage>
</organism>
<proteinExistence type="evidence at transcript level"/>
<sequence>MMTGRSIPSYESVFAVGLCLVAAGRAGTRLLWRWRRLGRRWLWRRRPRLRLRGRRLRRTRHWRPRLRARTRRWRAVVEALVAAALHAHRFLFAKGWEAEALADDALVVADGRQVLEALAEAPVVALAARDDGRDVRIPGTVAVVKGVLVAALPRARVEALPVVHVLVVHRHRRRGEERGNSQDDAERRAARRFVSRHRSQRTWSAVQGELADV</sequence>
<dbReference type="AlphaFoldDB" id="C0PM50"/>
<reference evidence="2" key="1">
    <citation type="journal article" date="2009" name="PLoS Genet.">
        <title>Sequencing, mapping, and analysis of 27,455 maize full-length cDNAs.</title>
        <authorList>
            <person name="Soderlund C."/>
            <person name="Descour A."/>
            <person name="Kudrna D."/>
            <person name="Bomhoff M."/>
            <person name="Boyd L."/>
            <person name="Currie J."/>
            <person name="Angelova A."/>
            <person name="Collura K."/>
            <person name="Wissotski M."/>
            <person name="Ashley E."/>
            <person name="Morrow D."/>
            <person name="Fernandes J."/>
            <person name="Walbot V."/>
            <person name="Yu Y."/>
        </authorList>
    </citation>
    <scope>NUCLEOTIDE SEQUENCE</scope>
    <source>
        <strain evidence="2">B73</strain>
    </source>
</reference>
<protein>
    <submittedName>
        <fullName evidence="2">Uncharacterized protein</fullName>
    </submittedName>
</protein>
<evidence type="ECO:0000256" key="1">
    <source>
        <dbReference type="SAM" id="MobiDB-lite"/>
    </source>
</evidence>
<accession>C0PM50</accession>